<feature type="region of interest" description="Disordered" evidence="1">
    <location>
        <begin position="988"/>
        <end position="1007"/>
    </location>
</feature>
<evidence type="ECO:0000313" key="2">
    <source>
        <dbReference type="EMBL" id="KAJ6258708.1"/>
    </source>
</evidence>
<feature type="compositionally biased region" description="Acidic residues" evidence="1">
    <location>
        <begin position="607"/>
        <end position="627"/>
    </location>
</feature>
<dbReference type="EMBL" id="JAQGDS010000008">
    <property type="protein sequence ID" value="KAJ6258708.1"/>
    <property type="molecule type" value="Genomic_DNA"/>
</dbReference>
<sequence>MSSNAQRPPNAQSANNAPIDWNGHSISKVFANDMNVRRILKYIKDPKDVFSLLNVNRPVRDGILNCRLHWGRFRRLIINRKFLPTHYPSQNKVFYDPELERYKRKMIESGEWPKHKYFERFGDFAFEEFIINKIMRMPYWFSPAMDSDYWDQIWEQKRFITTLVLDHTAVTGRGLFGSVAMPTGNDIYRTSSGLISYLMPHLKHLSLRYCPNVQHSDIAIYLILPPTSYLGPRELLTLRAYGCGEAPTEGPFQNLPGFGSKNKITQKSDNILNIKILALLFPSCLSIAHHKRHTLPHTVLGTDPRDTQRLIRAQENRLETLHRVGWLSMAVLQIFPPPLTLPDPLTGQPVSGPFGGFLASVHESIMLASICIYSNIKLDWKPFCVNRHDCASFKIENFTPVARINHRTGRTTGLGNLYGALAGRHVRRQDYHDFTDGVVPRIPVQLSNLIPGKEGMYIQYRAEVSKVPTEGENESQRERPAFLSMQGHRPAPDYYDPGITGSKFITDHGAPMFTDREKLCTCQDCFERQLAWSKTELERINTWKFAGVNILQREHAAVKAAEIAYRRQKYKHLPPTELETREKLKALAAAQNNKLPGGKGPRIVELGSDDDMGDASDAASDESECDPETTGANHPILKKMDNLYDDLIKEVRAGGVIPQGMTELVRSIRNARHHIERSKIAEVEHKERRMRAKGLHKRVRSAEKDMDPRCDYSPETYFGPKRLYKDMVLTDTTGNPLPNSAYETEFTWIPTTMDMLAFEHKINTPEGKYWMSDTEMCRGDIAGCDFIWENWEYGDWFRPREAAIKAGRHKEIMWQATHVPKGFEVRKPKDGAKLKRKAEDPLAEIAEEWRENTNSGRRVRERAPEGEQTKKEEKTDKKGDKTDKKGEKTGKNDRKSAQQKEEKAAKAGGKSGGHLAEKTRQTVNAEKERYIRNQIHRLDAAFHEMEINGAAITQDETAKDPDTDRTVRFIKPIGRKWTKLGRDRDAREMETGKKAPPIAPQPPTKSALKKLKKEVKEAMKPVTRVIENDVKPLIAEAVYAGRNMGVDTASLVASTSAAATTKAGAYIPCVAPTVARGTAVRLGIARGRKPPVRARSNVPRTLDWEYQDERIADDDERGYIQ</sequence>
<reference evidence="2" key="1">
    <citation type="submission" date="2023-01" db="EMBL/GenBank/DDBJ databases">
        <title>The chitinases involved in constricting ring structure development in the nematode-trapping fungus Drechslerella dactyloides.</title>
        <authorList>
            <person name="Wang R."/>
            <person name="Zhang L."/>
            <person name="Tang P."/>
            <person name="Li S."/>
            <person name="Liang L."/>
        </authorList>
    </citation>
    <scope>NUCLEOTIDE SEQUENCE</scope>
    <source>
        <strain evidence="2">YMF1.00031</strain>
    </source>
</reference>
<protein>
    <submittedName>
        <fullName evidence="2">Uncharacterized protein</fullName>
    </submittedName>
</protein>
<feature type="region of interest" description="Disordered" evidence="1">
    <location>
        <begin position="590"/>
        <end position="635"/>
    </location>
</feature>
<dbReference type="AlphaFoldDB" id="A0AAD6IU45"/>
<name>A0AAD6IU45_DREDA</name>
<accession>A0AAD6IU45</accession>
<feature type="region of interest" description="Disordered" evidence="1">
    <location>
        <begin position="845"/>
        <end position="927"/>
    </location>
</feature>
<organism evidence="2 3">
    <name type="scientific">Drechslerella dactyloides</name>
    <name type="common">Nematode-trapping fungus</name>
    <name type="synonym">Arthrobotrys dactyloides</name>
    <dbReference type="NCBI Taxonomy" id="74499"/>
    <lineage>
        <taxon>Eukaryota</taxon>
        <taxon>Fungi</taxon>
        <taxon>Dikarya</taxon>
        <taxon>Ascomycota</taxon>
        <taxon>Pezizomycotina</taxon>
        <taxon>Orbiliomycetes</taxon>
        <taxon>Orbiliales</taxon>
        <taxon>Orbiliaceae</taxon>
        <taxon>Drechslerella</taxon>
    </lineage>
</organism>
<proteinExistence type="predicted"/>
<feature type="compositionally biased region" description="Basic and acidic residues" evidence="1">
    <location>
        <begin position="915"/>
        <end position="927"/>
    </location>
</feature>
<evidence type="ECO:0000313" key="3">
    <source>
        <dbReference type="Proteomes" id="UP001221413"/>
    </source>
</evidence>
<evidence type="ECO:0000256" key="1">
    <source>
        <dbReference type="SAM" id="MobiDB-lite"/>
    </source>
</evidence>
<keyword evidence="3" id="KW-1185">Reference proteome</keyword>
<dbReference type="Proteomes" id="UP001221413">
    <property type="component" value="Unassembled WGS sequence"/>
</dbReference>
<comment type="caution">
    <text evidence="2">The sequence shown here is derived from an EMBL/GenBank/DDBJ whole genome shotgun (WGS) entry which is preliminary data.</text>
</comment>
<gene>
    <name evidence="2" type="ORF">Dda_6758</name>
</gene>
<feature type="compositionally biased region" description="Basic and acidic residues" evidence="1">
    <location>
        <begin position="861"/>
        <end position="905"/>
    </location>
</feature>